<gene>
    <name evidence="1" type="ORF">BJX67DRAFT_238771</name>
</gene>
<name>A0ABR4LGU8_9EURO</name>
<dbReference type="Proteomes" id="UP001610432">
    <property type="component" value="Unassembled WGS sequence"/>
</dbReference>
<dbReference type="GeneID" id="98141124"/>
<organism evidence="1 2">
    <name type="scientific">Aspergillus lucknowensis</name>
    <dbReference type="NCBI Taxonomy" id="176173"/>
    <lineage>
        <taxon>Eukaryota</taxon>
        <taxon>Fungi</taxon>
        <taxon>Dikarya</taxon>
        <taxon>Ascomycota</taxon>
        <taxon>Pezizomycotina</taxon>
        <taxon>Eurotiomycetes</taxon>
        <taxon>Eurotiomycetidae</taxon>
        <taxon>Eurotiales</taxon>
        <taxon>Aspergillaceae</taxon>
        <taxon>Aspergillus</taxon>
        <taxon>Aspergillus subgen. Nidulantes</taxon>
    </lineage>
</organism>
<accession>A0ABR4LGU8</accession>
<keyword evidence="2" id="KW-1185">Reference proteome</keyword>
<sequence length="115" mass="13158">MSAVRKVLGYDKGYSENVINSNKILVAWKLAVVDPVLHEPFRTRLSEIPIQYSTRFREAMTCRVWIKEELFHLDDEGFIKLIESIDDIEHDAIFSAMQNKVEGRQTVAKCSGTVA</sequence>
<protein>
    <submittedName>
        <fullName evidence="1">Uncharacterized protein</fullName>
    </submittedName>
</protein>
<dbReference type="RefSeq" id="XP_070882746.1">
    <property type="nucleotide sequence ID" value="XM_071026052.1"/>
</dbReference>
<evidence type="ECO:0000313" key="2">
    <source>
        <dbReference type="Proteomes" id="UP001610432"/>
    </source>
</evidence>
<reference evidence="1 2" key="1">
    <citation type="submission" date="2024-07" db="EMBL/GenBank/DDBJ databases">
        <title>Section-level genome sequencing and comparative genomics of Aspergillus sections Usti and Cavernicolus.</title>
        <authorList>
            <consortium name="Lawrence Berkeley National Laboratory"/>
            <person name="Nybo J.L."/>
            <person name="Vesth T.C."/>
            <person name="Theobald S."/>
            <person name="Frisvad J.C."/>
            <person name="Larsen T.O."/>
            <person name="Kjaerboelling I."/>
            <person name="Rothschild-Mancinelli K."/>
            <person name="Lyhne E.K."/>
            <person name="Kogle M.E."/>
            <person name="Barry K."/>
            <person name="Clum A."/>
            <person name="Na H."/>
            <person name="Ledsgaard L."/>
            <person name="Lin J."/>
            <person name="Lipzen A."/>
            <person name="Kuo A."/>
            <person name="Riley R."/>
            <person name="Mondo S."/>
            <person name="Labutti K."/>
            <person name="Haridas S."/>
            <person name="Pangalinan J."/>
            <person name="Salamov A.A."/>
            <person name="Simmons B.A."/>
            <person name="Magnuson J.K."/>
            <person name="Chen J."/>
            <person name="Drula E."/>
            <person name="Henrissat B."/>
            <person name="Wiebenga A."/>
            <person name="Lubbers R.J."/>
            <person name="Gomes A.C."/>
            <person name="Macurrencykelacurrency M.R."/>
            <person name="Stajich J."/>
            <person name="Grigoriev I.V."/>
            <person name="Mortensen U.H."/>
            <person name="De Vries R.P."/>
            <person name="Baker S.E."/>
            <person name="Andersen M.R."/>
        </authorList>
    </citation>
    <scope>NUCLEOTIDE SEQUENCE [LARGE SCALE GENOMIC DNA]</scope>
    <source>
        <strain evidence="1 2">CBS 449.75</strain>
    </source>
</reference>
<proteinExistence type="predicted"/>
<evidence type="ECO:0000313" key="1">
    <source>
        <dbReference type="EMBL" id="KAL2863767.1"/>
    </source>
</evidence>
<comment type="caution">
    <text evidence="1">The sequence shown here is derived from an EMBL/GenBank/DDBJ whole genome shotgun (WGS) entry which is preliminary data.</text>
</comment>
<dbReference type="EMBL" id="JBFXLQ010000048">
    <property type="protein sequence ID" value="KAL2863767.1"/>
    <property type="molecule type" value="Genomic_DNA"/>
</dbReference>